<dbReference type="Gene3D" id="3.30.980.10">
    <property type="entry name" value="Threonyl-trna Synthetase, Chain A, domain 2"/>
    <property type="match status" value="1"/>
</dbReference>
<dbReference type="EMBL" id="JACHEN010000003">
    <property type="protein sequence ID" value="MBB6214736.1"/>
    <property type="molecule type" value="Genomic_DNA"/>
</dbReference>
<evidence type="ECO:0000259" key="4">
    <source>
        <dbReference type="SMART" id="SM00863"/>
    </source>
</evidence>
<dbReference type="SUPFAM" id="SSF55186">
    <property type="entry name" value="ThrRS/AlaRS common domain"/>
    <property type="match status" value="1"/>
</dbReference>
<comment type="cofactor">
    <cofactor evidence="1">
        <name>Zn(2+)</name>
        <dbReference type="ChEBI" id="CHEBI:29105"/>
    </cofactor>
</comment>
<comment type="caution">
    <text evidence="5">The sequence shown here is derived from an EMBL/GenBank/DDBJ whole genome shotgun (WGS) entry which is preliminary data.</text>
</comment>
<dbReference type="SMART" id="SM00863">
    <property type="entry name" value="tRNA_SAD"/>
    <property type="match status" value="1"/>
</dbReference>
<dbReference type="GO" id="GO:0002161">
    <property type="term" value="F:aminoacyl-tRNA deacylase activity"/>
    <property type="evidence" value="ECO:0007669"/>
    <property type="project" value="UniProtKB-ARBA"/>
</dbReference>
<name>A0A841KMS4_9FIRM</name>
<dbReference type="Gene3D" id="2.40.30.130">
    <property type="match status" value="1"/>
</dbReference>
<keyword evidence="6" id="KW-1185">Reference proteome</keyword>
<evidence type="ECO:0000256" key="2">
    <source>
        <dbReference type="ARBA" id="ARBA00022723"/>
    </source>
</evidence>
<accession>A0A841KMS4</accession>
<dbReference type="SUPFAM" id="SSF50447">
    <property type="entry name" value="Translation proteins"/>
    <property type="match status" value="1"/>
</dbReference>
<feature type="domain" description="Threonyl/alanyl tRNA synthetase SAD" evidence="4">
    <location>
        <begin position="168"/>
        <end position="210"/>
    </location>
</feature>
<sequence>MMAVKKLFWENPYLTEMKAMVTSVNNDCITLDQTIAFAFSGGQQSDSGTIGGYEVIEARKEGKEIYYIIQQNHNLKPWDNVLVKIDWQKRYRLMKLHFAAEIILELVYQNYNHPEKIGANITEEKARLDFYWKGNISEIFPEIISKLSNLVDANLNINSDFSDEEHERRYWEIDGFAKVACGGTHLRKTGEIGRVALKRNNLGSGKERIEIYLQS</sequence>
<dbReference type="GO" id="GO:0046872">
    <property type="term" value="F:metal ion binding"/>
    <property type="evidence" value="ECO:0007669"/>
    <property type="project" value="UniProtKB-KW"/>
</dbReference>
<dbReference type="PANTHER" id="PTHR43462">
    <property type="entry name" value="ALANYL-TRNA EDITING PROTEIN"/>
    <property type="match status" value="1"/>
</dbReference>
<dbReference type="GO" id="GO:0043039">
    <property type="term" value="P:tRNA aminoacylation"/>
    <property type="evidence" value="ECO:0007669"/>
    <property type="project" value="InterPro"/>
</dbReference>
<dbReference type="Pfam" id="PF07973">
    <property type="entry name" value="tRNA_SAD"/>
    <property type="match status" value="1"/>
</dbReference>
<dbReference type="PANTHER" id="PTHR43462:SF1">
    <property type="entry name" value="ALANYL-TRNA EDITING PROTEIN AARSD1"/>
    <property type="match status" value="1"/>
</dbReference>
<reference evidence="5 6" key="1">
    <citation type="submission" date="2020-08" db="EMBL/GenBank/DDBJ databases">
        <title>Genomic Encyclopedia of Type Strains, Phase IV (KMG-IV): sequencing the most valuable type-strain genomes for metagenomic binning, comparative biology and taxonomic classification.</title>
        <authorList>
            <person name="Goeker M."/>
        </authorList>
    </citation>
    <scope>NUCLEOTIDE SEQUENCE [LARGE SCALE GENOMIC DNA]</scope>
    <source>
        <strain evidence="5 6">DSM 103526</strain>
    </source>
</reference>
<evidence type="ECO:0000256" key="1">
    <source>
        <dbReference type="ARBA" id="ARBA00001947"/>
    </source>
</evidence>
<evidence type="ECO:0000256" key="3">
    <source>
        <dbReference type="ARBA" id="ARBA00022833"/>
    </source>
</evidence>
<protein>
    <submittedName>
        <fullName evidence="5">Ser-tRNA(Ala) deacylase AlaX</fullName>
    </submittedName>
</protein>
<evidence type="ECO:0000313" key="6">
    <source>
        <dbReference type="Proteomes" id="UP000579281"/>
    </source>
</evidence>
<dbReference type="Proteomes" id="UP000579281">
    <property type="component" value="Unassembled WGS sequence"/>
</dbReference>
<dbReference type="InterPro" id="IPR012947">
    <property type="entry name" value="tRNA_SAD"/>
</dbReference>
<gene>
    <name evidence="5" type="ORF">HNQ80_000819</name>
</gene>
<dbReference type="InterPro" id="IPR051335">
    <property type="entry name" value="Alanyl-tRNA_Editing_Enzymes"/>
</dbReference>
<keyword evidence="3" id="KW-0862">Zinc</keyword>
<proteinExistence type="predicted"/>
<dbReference type="InterPro" id="IPR009000">
    <property type="entry name" value="Transl_B-barrel_sf"/>
</dbReference>
<dbReference type="GO" id="GO:0005524">
    <property type="term" value="F:ATP binding"/>
    <property type="evidence" value="ECO:0007669"/>
    <property type="project" value="InterPro"/>
</dbReference>
<dbReference type="InterPro" id="IPR018163">
    <property type="entry name" value="Thr/Ala-tRNA-synth_IIc_edit"/>
</dbReference>
<evidence type="ECO:0000313" key="5">
    <source>
        <dbReference type="EMBL" id="MBB6214736.1"/>
    </source>
</evidence>
<keyword evidence="2" id="KW-0479">Metal-binding</keyword>
<dbReference type="GO" id="GO:0004812">
    <property type="term" value="F:aminoacyl-tRNA ligase activity"/>
    <property type="evidence" value="ECO:0007669"/>
    <property type="project" value="InterPro"/>
</dbReference>
<organism evidence="5 6">
    <name type="scientific">Anaerosolibacter carboniphilus</name>
    <dbReference type="NCBI Taxonomy" id="1417629"/>
    <lineage>
        <taxon>Bacteria</taxon>
        <taxon>Bacillati</taxon>
        <taxon>Bacillota</taxon>
        <taxon>Clostridia</taxon>
        <taxon>Peptostreptococcales</taxon>
        <taxon>Thermotaleaceae</taxon>
        <taxon>Anaerosolibacter</taxon>
    </lineage>
</organism>
<dbReference type="AlphaFoldDB" id="A0A841KMS4"/>